<feature type="signal peptide" evidence="2">
    <location>
        <begin position="1"/>
        <end position="25"/>
    </location>
</feature>
<dbReference type="PROSITE" id="PS51257">
    <property type="entry name" value="PROKAR_LIPOPROTEIN"/>
    <property type="match status" value="1"/>
</dbReference>
<dbReference type="NCBIfam" id="NF040528">
    <property type="entry name" value="SP_0198_lipo"/>
    <property type="match status" value="1"/>
</dbReference>
<dbReference type="InterPro" id="IPR020961">
    <property type="entry name" value="DUF3642_lipo"/>
</dbReference>
<comment type="caution">
    <text evidence="4">The sequence shown here is derived from an EMBL/GenBank/DDBJ whole genome shotgun (WGS) entry which is preliminary data.</text>
</comment>
<evidence type="ECO:0000313" key="5">
    <source>
        <dbReference type="Proteomes" id="UP000285773"/>
    </source>
</evidence>
<evidence type="ECO:0000259" key="3">
    <source>
        <dbReference type="Pfam" id="PF12182"/>
    </source>
</evidence>
<dbReference type="Gene3D" id="2.40.128.50">
    <property type="match status" value="1"/>
</dbReference>
<accession>A0A414CFH3</accession>
<dbReference type="EMBL" id="QSIO01000004">
    <property type="protein sequence ID" value="RHC93742.1"/>
    <property type="molecule type" value="Genomic_DNA"/>
</dbReference>
<dbReference type="Proteomes" id="UP000285773">
    <property type="component" value="Unassembled WGS sequence"/>
</dbReference>
<evidence type="ECO:0000256" key="2">
    <source>
        <dbReference type="SAM" id="SignalP"/>
    </source>
</evidence>
<dbReference type="InterPro" id="IPR027279">
    <property type="entry name" value="D_amino_pept/lipop_sf"/>
</dbReference>
<feature type="chain" id="PRO_5019310426" description="DUF3642 domain-containing protein" evidence="2">
    <location>
        <begin position="26"/>
        <end position="136"/>
    </location>
</feature>
<dbReference type="RefSeq" id="WP_070589807.1">
    <property type="nucleotide sequence ID" value="NZ_JBCPGQ010000021.1"/>
</dbReference>
<protein>
    <recommendedName>
        <fullName evidence="3">DUF3642 domain-containing protein</fullName>
    </recommendedName>
</protein>
<evidence type="ECO:0000256" key="1">
    <source>
        <dbReference type="SAM" id="MobiDB-lite"/>
    </source>
</evidence>
<organism evidence="4 5">
    <name type="scientific">Streptococcus parasanguinis</name>
    <dbReference type="NCBI Taxonomy" id="1318"/>
    <lineage>
        <taxon>Bacteria</taxon>
        <taxon>Bacillati</taxon>
        <taxon>Bacillota</taxon>
        <taxon>Bacilli</taxon>
        <taxon>Lactobacillales</taxon>
        <taxon>Streptococcaceae</taxon>
        <taxon>Streptococcus</taxon>
    </lineage>
</organism>
<feature type="domain" description="DUF3642" evidence="3">
    <location>
        <begin position="53"/>
        <end position="135"/>
    </location>
</feature>
<dbReference type="AlphaFoldDB" id="A0A414CFH3"/>
<name>A0A414CFH3_STRPA</name>
<keyword evidence="2" id="KW-0732">Signal</keyword>
<dbReference type="Pfam" id="PF12182">
    <property type="entry name" value="DUF3642"/>
    <property type="match status" value="1"/>
</dbReference>
<proteinExistence type="predicted"/>
<gene>
    <name evidence="4" type="ORF">DW820_09170</name>
</gene>
<sequence length="136" mass="14879">MKKIMSILTLAVALFLTACSQQEQATQTSSKQTSASSQTVTSASKEQKEGVSIDGSYRGQDEENTILLVVTGQKGTFTVQDADGEEEAKEVSIDPVNQSMRIGDEPYRYRIEGDQLSLEDLEQAEDDQGIIVLTKQ</sequence>
<evidence type="ECO:0000313" key="4">
    <source>
        <dbReference type="EMBL" id="RHC93742.1"/>
    </source>
</evidence>
<feature type="region of interest" description="Disordered" evidence="1">
    <location>
        <begin position="25"/>
        <end position="59"/>
    </location>
</feature>
<reference evidence="4 5" key="1">
    <citation type="submission" date="2018-08" db="EMBL/GenBank/DDBJ databases">
        <title>A genome reference for cultivated species of the human gut microbiota.</title>
        <authorList>
            <person name="Zou Y."/>
            <person name="Xue W."/>
            <person name="Luo G."/>
        </authorList>
    </citation>
    <scope>NUCLEOTIDE SEQUENCE [LARGE SCALE GENOMIC DNA]</scope>
    <source>
        <strain evidence="4 5">AM33-3BH</strain>
    </source>
</reference>
<feature type="compositionally biased region" description="Low complexity" evidence="1">
    <location>
        <begin position="25"/>
        <end position="44"/>
    </location>
</feature>